<dbReference type="EMBL" id="JAQNDO010000001">
    <property type="protein sequence ID" value="MDC0740935.1"/>
    <property type="molecule type" value="Genomic_DNA"/>
</dbReference>
<name>A0ABT5EJK2_9BACT</name>
<reference evidence="1 2" key="1">
    <citation type="submission" date="2022-11" db="EMBL/GenBank/DDBJ databases">
        <title>Minimal conservation of predation-associated metabolite biosynthetic gene clusters underscores biosynthetic potential of Myxococcota including descriptions for ten novel species: Archangium lansinium sp. nov., Myxococcus landrumus sp. nov., Nannocystis bai.</title>
        <authorList>
            <person name="Ahearne A."/>
            <person name="Stevens C."/>
            <person name="Dowd S."/>
        </authorList>
    </citation>
    <scope>NUCLEOTIDE SEQUENCE [LARGE SCALE GENOMIC DNA]</scope>
    <source>
        <strain evidence="1 2">RJM3</strain>
    </source>
</reference>
<dbReference type="RefSeq" id="WP_271916147.1">
    <property type="nucleotide sequence ID" value="NZ_JAQNDO010000001.1"/>
</dbReference>
<comment type="caution">
    <text evidence="1">The sequence shown here is derived from an EMBL/GenBank/DDBJ whole genome shotgun (WGS) entry which is preliminary data.</text>
</comment>
<accession>A0ABT5EJK2</accession>
<evidence type="ECO:0000313" key="2">
    <source>
        <dbReference type="Proteomes" id="UP001221411"/>
    </source>
</evidence>
<gene>
    <name evidence="1" type="ORF">POL67_06225</name>
</gene>
<dbReference type="Proteomes" id="UP001221411">
    <property type="component" value="Unassembled WGS sequence"/>
</dbReference>
<evidence type="ECO:0000313" key="1">
    <source>
        <dbReference type="EMBL" id="MDC0740935.1"/>
    </source>
</evidence>
<organism evidence="1 2">
    <name type="scientific">Polyangium mundeleinium</name>
    <dbReference type="NCBI Taxonomy" id="2995306"/>
    <lineage>
        <taxon>Bacteria</taxon>
        <taxon>Pseudomonadati</taxon>
        <taxon>Myxococcota</taxon>
        <taxon>Polyangia</taxon>
        <taxon>Polyangiales</taxon>
        <taxon>Polyangiaceae</taxon>
        <taxon>Polyangium</taxon>
    </lineage>
</organism>
<sequence length="122" mass="13885">MGHDEHGEFMLFALLRAPRVYQRAAVHIAYRALEARRQGDDAYAEFVMHFALSRMRPDSDGRISMQRLQDSLCHLGHAGKIAPVLRRLEEQGIVELVVKNSDDPMAAILRLDITHVVLRVRA</sequence>
<proteinExistence type="predicted"/>
<protein>
    <recommendedName>
        <fullName evidence="3">MarR family transcriptional regulator</fullName>
    </recommendedName>
</protein>
<keyword evidence="2" id="KW-1185">Reference proteome</keyword>
<evidence type="ECO:0008006" key="3">
    <source>
        <dbReference type="Google" id="ProtNLM"/>
    </source>
</evidence>